<dbReference type="InterPro" id="IPR027417">
    <property type="entry name" value="P-loop_NTPase"/>
</dbReference>
<name>A0ABR5A3X4_9BACL</name>
<dbReference type="EMBL" id="JXAL01000022">
    <property type="protein sequence ID" value="KIL35408.1"/>
    <property type="molecule type" value="Genomic_DNA"/>
</dbReference>
<protein>
    <submittedName>
        <fullName evidence="1">Aldolase</fullName>
    </submittedName>
</protein>
<organism evidence="1 2">
    <name type="scientific">Cohnella kolymensis</name>
    <dbReference type="NCBI Taxonomy" id="1590652"/>
    <lineage>
        <taxon>Bacteria</taxon>
        <taxon>Bacillati</taxon>
        <taxon>Bacillota</taxon>
        <taxon>Bacilli</taxon>
        <taxon>Bacillales</taxon>
        <taxon>Paenibacillaceae</taxon>
        <taxon>Cohnella</taxon>
    </lineage>
</organism>
<sequence>MLKTASKVIYKAFGMNILSEIPLPELPQMSVPDNQADIMIEHADLTTIWSIFAVKTGNFIIKKKFILFKIENTAIFSVHEGKKIIVSPMKGADPDQVRLYVLGTCLGAILIQRRILPLHGSAVAIDGKAYAFIGESGAGKSTLASAFLNRGYQLLTDDVVAVPFSQDENIPYVTPAYPQQKLWQESLELFGMTAGHYRPIFQRETKFTVPVASKFQPEPMPLAGIFVLVKTNNNGIEVSAIEGLAKLQTLFLHTYCNFLIPHYGLMDWHFRVTSNLADQVQVLQICRPTAGFTASRMADSILFKLKGDNNYEISRYSNE</sequence>
<keyword evidence="2" id="KW-1185">Reference proteome</keyword>
<comment type="caution">
    <text evidence="1">The sequence shown here is derived from an EMBL/GenBank/DDBJ whole genome shotgun (WGS) entry which is preliminary data.</text>
</comment>
<gene>
    <name evidence="1" type="ORF">SD71_13980</name>
</gene>
<dbReference type="RefSeq" id="WP_041064268.1">
    <property type="nucleotide sequence ID" value="NZ_JXAL01000022.1"/>
</dbReference>
<evidence type="ECO:0000313" key="2">
    <source>
        <dbReference type="Proteomes" id="UP000054526"/>
    </source>
</evidence>
<proteinExistence type="predicted"/>
<evidence type="ECO:0000313" key="1">
    <source>
        <dbReference type="EMBL" id="KIL35408.1"/>
    </source>
</evidence>
<dbReference type="Gene3D" id="3.40.50.300">
    <property type="entry name" value="P-loop containing nucleotide triphosphate hydrolases"/>
    <property type="match status" value="1"/>
</dbReference>
<dbReference type="Proteomes" id="UP000054526">
    <property type="component" value="Unassembled WGS sequence"/>
</dbReference>
<dbReference type="SUPFAM" id="SSF53795">
    <property type="entry name" value="PEP carboxykinase-like"/>
    <property type="match status" value="1"/>
</dbReference>
<accession>A0ABR5A3X4</accession>
<reference evidence="1 2" key="1">
    <citation type="submission" date="2014-12" db="EMBL/GenBank/DDBJ databases">
        <title>Draft genome sequence of Cohnella kolymensis strain B-2846.</title>
        <authorList>
            <person name="Karlyshev A.V."/>
            <person name="Kudryashova E.B."/>
        </authorList>
    </citation>
    <scope>NUCLEOTIDE SEQUENCE [LARGE SCALE GENOMIC DNA]</scope>
    <source>
        <strain evidence="1 2">VKM B-2846</strain>
    </source>
</reference>